<name>A0ABZ2V3L4_9RHOB</name>
<organism evidence="1 2">
    <name type="scientific">Yoonia phaeophyticola</name>
    <dbReference type="NCBI Taxonomy" id="3137369"/>
    <lineage>
        <taxon>Bacteria</taxon>
        <taxon>Pseudomonadati</taxon>
        <taxon>Pseudomonadota</taxon>
        <taxon>Alphaproteobacteria</taxon>
        <taxon>Rhodobacterales</taxon>
        <taxon>Paracoccaceae</taxon>
        <taxon>Yoonia</taxon>
    </lineage>
</organism>
<dbReference type="Proteomes" id="UP001440612">
    <property type="component" value="Chromosome"/>
</dbReference>
<proteinExistence type="predicted"/>
<protein>
    <submittedName>
        <fullName evidence="1">Uncharacterized protein</fullName>
    </submittedName>
</protein>
<gene>
    <name evidence="1" type="ORF">AABB29_18175</name>
</gene>
<dbReference type="EMBL" id="CP150951">
    <property type="protein sequence ID" value="WZC48741.1"/>
    <property type="molecule type" value="Genomic_DNA"/>
</dbReference>
<evidence type="ECO:0000313" key="1">
    <source>
        <dbReference type="EMBL" id="WZC48741.1"/>
    </source>
</evidence>
<sequence length="67" mass="6440">MTNDGTISANVSGPASAFAYRVGVFGGISGAFDHAGTIAAEANATGAGEAEAIGVGIDGALTEIIQQ</sequence>
<reference evidence="2" key="1">
    <citation type="submission" date="2024-04" db="EMBL/GenBank/DDBJ databases">
        <title>Phylogenomic analyses of a clade within the roseobacter group suggest taxonomic reassignments of species of the genera Aestuariivita, Citreicella, Loktanella, Nautella, Pelagibaca, Ruegeria, Thalassobius, Thiobacimonas and Tropicibacter, and the proposal o.</title>
        <authorList>
            <person name="Jeon C.O."/>
        </authorList>
    </citation>
    <scope>NUCLEOTIDE SEQUENCE [LARGE SCALE GENOMIC DNA]</scope>
    <source>
        <strain evidence="2">BS5-3</strain>
    </source>
</reference>
<evidence type="ECO:0000313" key="2">
    <source>
        <dbReference type="Proteomes" id="UP001440612"/>
    </source>
</evidence>
<keyword evidence="2" id="KW-1185">Reference proteome</keyword>
<dbReference type="RefSeq" id="WP_341366854.1">
    <property type="nucleotide sequence ID" value="NZ_CP150951.2"/>
</dbReference>
<accession>A0ABZ2V3L4</accession>